<dbReference type="Proteomes" id="UP000325081">
    <property type="component" value="Unassembled WGS sequence"/>
</dbReference>
<protein>
    <submittedName>
        <fullName evidence="2">Ribose import ATP-binding protein RbsA</fullName>
    </submittedName>
</protein>
<name>A0A5A7PSZ0_STRAF</name>
<gene>
    <name evidence="2" type="ORF">STAS_12313</name>
</gene>
<evidence type="ECO:0000256" key="1">
    <source>
        <dbReference type="SAM" id="MobiDB-lite"/>
    </source>
</evidence>
<dbReference type="GO" id="GO:0005524">
    <property type="term" value="F:ATP binding"/>
    <property type="evidence" value="ECO:0007669"/>
    <property type="project" value="UniProtKB-KW"/>
</dbReference>
<sequence length="473" mass="49788">MRPVRGFTGEQNLQQRCLRPISAVHLWQRLCQRVHIVYARPHRNVAVRPEKQGIAPPLSPQHPLELQPGFSLAAGRRFDTVASKPLIISSSSRDSSFRASGPERRFPDPLGDFGAPELGIRRVEEHLKVREARGAGAVDEDLVDHTVAEAGDGPGFEIRQRGAEEAAVSGDPLFQDAEGDSDDDVVGGDGRPVREPDLHGPVLEADGRTGPPLDRVDPAAQLDHSGREGVGEGVDDAGVASGDGDLLPREHDSSLRRSSAEVNVLCIPSCIAKAARWRDLRLQFPTSPSSSPRPSAAHAYAQVAAAGGGGGAVLQHLVAADSGAAAGGRLSLDEIHEIFEEVGDGVDEGGAQDVAALGGGKGSVGGAIHTLPGLVGVKRVRLAGNIVDGAAVDAVDPGGALLDPVAAERRGTNPSANPVAAFNHRELEELPRFGEGVELAGRREPSDAGADYDDSWLFAHHFFNEIMQTDLTK</sequence>
<dbReference type="EMBL" id="BKCP01005072">
    <property type="protein sequence ID" value="GER35993.1"/>
    <property type="molecule type" value="Genomic_DNA"/>
</dbReference>
<keyword evidence="3" id="KW-1185">Reference proteome</keyword>
<dbReference type="AlphaFoldDB" id="A0A5A7PSZ0"/>
<evidence type="ECO:0000313" key="2">
    <source>
        <dbReference type="EMBL" id="GER35993.1"/>
    </source>
</evidence>
<reference evidence="3" key="1">
    <citation type="journal article" date="2019" name="Curr. Biol.">
        <title>Genome Sequence of Striga asiatica Provides Insight into the Evolution of Plant Parasitism.</title>
        <authorList>
            <person name="Yoshida S."/>
            <person name="Kim S."/>
            <person name="Wafula E.K."/>
            <person name="Tanskanen J."/>
            <person name="Kim Y.M."/>
            <person name="Honaas L."/>
            <person name="Yang Z."/>
            <person name="Spallek T."/>
            <person name="Conn C.E."/>
            <person name="Ichihashi Y."/>
            <person name="Cheong K."/>
            <person name="Cui S."/>
            <person name="Der J.P."/>
            <person name="Gundlach H."/>
            <person name="Jiao Y."/>
            <person name="Hori C."/>
            <person name="Ishida J.K."/>
            <person name="Kasahara H."/>
            <person name="Kiba T."/>
            <person name="Kim M.S."/>
            <person name="Koo N."/>
            <person name="Laohavisit A."/>
            <person name="Lee Y.H."/>
            <person name="Lumba S."/>
            <person name="McCourt P."/>
            <person name="Mortimer J.C."/>
            <person name="Mutuku J.M."/>
            <person name="Nomura T."/>
            <person name="Sasaki-Sekimoto Y."/>
            <person name="Seto Y."/>
            <person name="Wang Y."/>
            <person name="Wakatake T."/>
            <person name="Sakakibara H."/>
            <person name="Demura T."/>
            <person name="Yamaguchi S."/>
            <person name="Yoneyama K."/>
            <person name="Manabe R.I."/>
            <person name="Nelson D.C."/>
            <person name="Schulman A.H."/>
            <person name="Timko M.P."/>
            <person name="dePamphilis C.W."/>
            <person name="Choi D."/>
            <person name="Shirasu K."/>
        </authorList>
    </citation>
    <scope>NUCLEOTIDE SEQUENCE [LARGE SCALE GENOMIC DNA]</scope>
    <source>
        <strain evidence="3">cv. UVA1</strain>
    </source>
</reference>
<feature type="region of interest" description="Disordered" evidence="1">
    <location>
        <begin position="91"/>
        <end position="112"/>
    </location>
</feature>
<feature type="region of interest" description="Disordered" evidence="1">
    <location>
        <begin position="163"/>
        <end position="247"/>
    </location>
</feature>
<organism evidence="2 3">
    <name type="scientific">Striga asiatica</name>
    <name type="common">Asiatic witchweed</name>
    <name type="synonym">Buchnera asiatica</name>
    <dbReference type="NCBI Taxonomy" id="4170"/>
    <lineage>
        <taxon>Eukaryota</taxon>
        <taxon>Viridiplantae</taxon>
        <taxon>Streptophyta</taxon>
        <taxon>Embryophyta</taxon>
        <taxon>Tracheophyta</taxon>
        <taxon>Spermatophyta</taxon>
        <taxon>Magnoliopsida</taxon>
        <taxon>eudicotyledons</taxon>
        <taxon>Gunneridae</taxon>
        <taxon>Pentapetalae</taxon>
        <taxon>asterids</taxon>
        <taxon>lamiids</taxon>
        <taxon>Lamiales</taxon>
        <taxon>Orobanchaceae</taxon>
        <taxon>Buchnereae</taxon>
        <taxon>Striga</taxon>
    </lineage>
</organism>
<feature type="compositionally biased region" description="Low complexity" evidence="1">
    <location>
        <begin position="236"/>
        <end position="245"/>
    </location>
</feature>
<evidence type="ECO:0000313" key="3">
    <source>
        <dbReference type="Proteomes" id="UP000325081"/>
    </source>
</evidence>
<keyword evidence="2" id="KW-0067">ATP-binding</keyword>
<comment type="caution">
    <text evidence="2">The sequence shown here is derived from an EMBL/GenBank/DDBJ whole genome shotgun (WGS) entry which is preliminary data.</text>
</comment>
<accession>A0A5A7PSZ0</accession>
<feature type="compositionally biased region" description="Low complexity" evidence="1">
    <location>
        <begin position="91"/>
        <end position="100"/>
    </location>
</feature>
<keyword evidence="2" id="KW-0547">Nucleotide-binding</keyword>
<feature type="compositionally biased region" description="Acidic residues" evidence="1">
    <location>
        <begin position="177"/>
        <end position="186"/>
    </location>
</feature>
<proteinExistence type="predicted"/>